<dbReference type="InterPro" id="IPR015915">
    <property type="entry name" value="Kelch-typ_b-propeller"/>
</dbReference>
<proteinExistence type="predicted"/>
<sequence length="364" mass="40417">MGSSSPTGHVHGHGHSLSISRKSSNVRSSRESLRKQAVTGAASSSNVEQKKRVVSNSGAAEARPRMRYVPKLPHTESYPVAPTTGMYWSRASVFGETPGRPMKAHSATVVDNVVWVFGGCDETGCYRDVYCFDTETMHWSHPTMTGEIPPPCRAHTATLIDRKIVFIAGGQGPNYYDKTYILDTITRRWKLAQIEGVNPPPRRAHTAVLYKGQIWVFGGGNGMQALNDVWALDVAHGVEKLKWTKIDTHGKKPQERGYHTANLVGNHMVVIGGSDGRDTYQDIWFLNLDTALWTKAKLDKEYKRLSHTATQVGSYLFVLGGYEGSAFSPEMLLFNLVTLQWEHRAAYGKPPIQRGYHTTVLTDS</sequence>
<dbReference type="Pfam" id="PF13415">
    <property type="entry name" value="Beta-prop_FBX42"/>
    <property type="match status" value="1"/>
</dbReference>
<dbReference type="OrthoDB" id="10251809at2759"/>
<dbReference type="AlphaFoldDB" id="A0A167W8G3"/>
<organism evidence="4 5">
    <name type="scientific">Athelia psychrophila</name>
    <dbReference type="NCBI Taxonomy" id="1759441"/>
    <lineage>
        <taxon>Eukaryota</taxon>
        <taxon>Fungi</taxon>
        <taxon>Dikarya</taxon>
        <taxon>Basidiomycota</taxon>
        <taxon>Agaricomycotina</taxon>
        <taxon>Agaricomycetes</taxon>
        <taxon>Agaricomycetidae</taxon>
        <taxon>Atheliales</taxon>
        <taxon>Atheliaceae</taxon>
        <taxon>Athelia</taxon>
    </lineage>
</organism>
<reference evidence="4 5" key="1">
    <citation type="journal article" date="2016" name="Mol. Biol. Evol.">
        <title>Comparative Genomics of Early-Diverging Mushroom-Forming Fungi Provides Insights into the Origins of Lignocellulose Decay Capabilities.</title>
        <authorList>
            <person name="Nagy L.G."/>
            <person name="Riley R."/>
            <person name="Tritt A."/>
            <person name="Adam C."/>
            <person name="Daum C."/>
            <person name="Floudas D."/>
            <person name="Sun H."/>
            <person name="Yadav J.S."/>
            <person name="Pangilinan J."/>
            <person name="Larsson K.H."/>
            <person name="Matsuura K."/>
            <person name="Barry K."/>
            <person name="Labutti K."/>
            <person name="Kuo R."/>
            <person name="Ohm R.A."/>
            <person name="Bhattacharya S.S."/>
            <person name="Shirouzu T."/>
            <person name="Yoshinaga Y."/>
            <person name="Martin F.M."/>
            <person name="Grigoriev I.V."/>
            <person name="Hibbett D.S."/>
        </authorList>
    </citation>
    <scope>NUCLEOTIDE SEQUENCE [LARGE SCALE GENOMIC DNA]</scope>
    <source>
        <strain evidence="4 5">CBS 109695</strain>
    </source>
</reference>
<evidence type="ECO:0000256" key="2">
    <source>
        <dbReference type="ARBA" id="ARBA00022737"/>
    </source>
</evidence>
<evidence type="ECO:0000313" key="5">
    <source>
        <dbReference type="Proteomes" id="UP000076532"/>
    </source>
</evidence>
<dbReference type="PANTHER" id="PTHR46093">
    <property type="entry name" value="ACYL-COA-BINDING DOMAIN-CONTAINING PROTEIN 5"/>
    <property type="match status" value="1"/>
</dbReference>
<keyword evidence="5" id="KW-1185">Reference proteome</keyword>
<name>A0A167W8G3_9AGAM</name>
<feature type="region of interest" description="Disordered" evidence="3">
    <location>
        <begin position="1"/>
        <end position="61"/>
    </location>
</feature>
<dbReference type="Gene3D" id="2.120.10.80">
    <property type="entry name" value="Kelch-type beta propeller"/>
    <property type="match status" value="2"/>
</dbReference>
<keyword evidence="2" id="KW-0677">Repeat</keyword>
<evidence type="ECO:0000256" key="1">
    <source>
        <dbReference type="ARBA" id="ARBA00022441"/>
    </source>
</evidence>
<evidence type="ECO:0000256" key="3">
    <source>
        <dbReference type="SAM" id="MobiDB-lite"/>
    </source>
</evidence>
<feature type="compositionally biased region" description="Low complexity" evidence="3">
    <location>
        <begin position="16"/>
        <end position="27"/>
    </location>
</feature>
<dbReference type="SUPFAM" id="SSF117281">
    <property type="entry name" value="Kelch motif"/>
    <property type="match status" value="1"/>
</dbReference>
<dbReference type="PANTHER" id="PTHR46093:SF18">
    <property type="entry name" value="FIBRONECTIN TYPE-III DOMAIN-CONTAINING PROTEIN"/>
    <property type="match status" value="1"/>
</dbReference>
<feature type="non-terminal residue" evidence="4">
    <location>
        <position position="364"/>
    </location>
</feature>
<dbReference type="Proteomes" id="UP000076532">
    <property type="component" value="Unassembled WGS sequence"/>
</dbReference>
<protein>
    <submittedName>
        <fullName evidence="4">Galactose oxidase</fullName>
    </submittedName>
</protein>
<dbReference type="EMBL" id="KV417817">
    <property type="protein sequence ID" value="KZP05813.1"/>
    <property type="molecule type" value="Genomic_DNA"/>
</dbReference>
<keyword evidence="1" id="KW-0880">Kelch repeat</keyword>
<evidence type="ECO:0000313" key="4">
    <source>
        <dbReference type="EMBL" id="KZP05813.1"/>
    </source>
</evidence>
<accession>A0A167W8G3</accession>
<dbReference type="STRING" id="436010.A0A167W8G3"/>
<gene>
    <name evidence="4" type="ORF">FIBSPDRAFT_765342</name>
</gene>